<sequence>MNLRRDHGSSQAATRLIVASLEENLSADVLQQITGDFVHALQKMGRDGLEVIINGVKKVYHVALFITLGDYPAQQALHGRKESVSAFKFCPCCNVTNESYKDSIDELPSHYTLQDYE</sequence>
<gene>
    <name evidence="1" type="ORF">GPM918_LOCUS44074</name>
    <name evidence="2" type="ORF">SRO942_LOCUS45768</name>
</gene>
<dbReference type="EMBL" id="CAJNOQ010042282">
    <property type="protein sequence ID" value="CAF1626621.1"/>
    <property type="molecule type" value="Genomic_DNA"/>
</dbReference>
<reference evidence="1" key="1">
    <citation type="submission" date="2021-02" db="EMBL/GenBank/DDBJ databases">
        <authorList>
            <person name="Nowell W R."/>
        </authorList>
    </citation>
    <scope>NUCLEOTIDE SEQUENCE</scope>
</reference>
<dbReference type="OrthoDB" id="7699125at2759"/>
<dbReference type="EMBL" id="CAJOBC010109803">
    <property type="protein sequence ID" value="CAF4521069.1"/>
    <property type="molecule type" value="Genomic_DNA"/>
</dbReference>
<accession>A0A816CLK7</accession>
<evidence type="ECO:0000313" key="3">
    <source>
        <dbReference type="Proteomes" id="UP000663829"/>
    </source>
</evidence>
<comment type="caution">
    <text evidence="1">The sequence shown here is derived from an EMBL/GenBank/DDBJ whole genome shotgun (WGS) entry which is preliminary data.</text>
</comment>
<dbReference type="Proteomes" id="UP000681722">
    <property type="component" value="Unassembled WGS sequence"/>
</dbReference>
<name>A0A816CLK7_9BILA</name>
<evidence type="ECO:0000313" key="2">
    <source>
        <dbReference type="EMBL" id="CAF4521069.1"/>
    </source>
</evidence>
<evidence type="ECO:0000313" key="1">
    <source>
        <dbReference type="EMBL" id="CAF1626621.1"/>
    </source>
</evidence>
<organism evidence="1 3">
    <name type="scientific">Didymodactylos carnosus</name>
    <dbReference type="NCBI Taxonomy" id="1234261"/>
    <lineage>
        <taxon>Eukaryota</taxon>
        <taxon>Metazoa</taxon>
        <taxon>Spiralia</taxon>
        <taxon>Gnathifera</taxon>
        <taxon>Rotifera</taxon>
        <taxon>Eurotatoria</taxon>
        <taxon>Bdelloidea</taxon>
        <taxon>Philodinida</taxon>
        <taxon>Philodinidae</taxon>
        <taxon>Didymodactylos</taxon>
    </lineage>
</organism>
<proteinExistence type="predicted"/>
<feature type="non-terminal residue" evidence="1">
    <location>
        <position position="1"/>
    </location>
</feature>
<dbReference type="AlphaFoldDB" id="A0A816CLK7"/>
<protein>
    <submittedName>
        <fullName evidence="1">Uncharacterized protein</fullName>
    </submittedName>
</protein>
<keyword evidence="3" id="KW-1185">Reference proteome</keyword>
<dbReference type="Proteomes" id="UP000663829">
    <property type="component" value="Unassembled WGS sequence"/>
</dbReference>